<name>A0A854QDL1_CRYNE</name>
<evidence type="ECO:0000313" key="3">
    <source>
        <dbReference type="Proteomes" id="UP000199727"/>
    </source>
</evidence>
<dbReference type="Pfam" id="PF00271">
    <property type="entry name" value="Helicase_C"/>
    <property type="match status" value="1"/>
</dbReference>
<feature type="domain" description="Helicase C-terminal" evidence="1">
    <location>
        <begin position="73"/>
        <end position="163"/>
    </location>
</feature>
<evidence type="ECO:0000313" key="2">
    <source>
        <dbReference type="EMBL" id="OXG22813.1"/>
    </source>
</evidence>
<proteinExistence type="predicted"/>
<accession>A0A854QDL1</accession>
<dbReference type="InterPro" id="IPR027417">
    <property type="entry name" value="P-loop_NTPase"/>
</dbReference>
<dbReference type="Proteomes" id="UP000199727">
    <property type="component" value="Unassembled WGS sequence"/>
</dbReference>
<dbReference type="InterPro" id="IPR001650">
    <property type="entry name" value="Helicase_C-like"/>
</dbReference>
<dbReference type="OrthoDB" id="2587207at2759"/>
<dbReference type="Gene3D" id="3.40.50.300">
    <property type="entry name" value="P-loop containing nucleotide triphosphate hydrolases"/>
    <property type="match status" value="1"/>
</dbReference>
<dbReference type="EMBL" id="AMKT01000038">
    <property type="protein sequence ID" value="OXG22813.1"/>
    <property type="molecule type" value="Genomic_DNA"/>
</dbReference>
<organism evidence="2 3">
    <name type="scientific">Cryptococcus neoformans Tu259-1</name>
    <dbReference type="NCBI Taxonomy" id="1230072"/>
    <lineage>
        <taxon>Eukaryota</taxon>
        <taxon>Fungi</taxon>
        <taxon>Dikarya</taxon>
        <taxon>Basidiomycota</taxon>
        <taxon>Agaricomycotina</taxon>
        <taxon>Tremellomycetes</taxon>
        <taxon>Tremellales</taxon>
        <taxon>Cryptococcaceae</taxon>
        <taxon>Cryptococcus</taxon>
        <taxon>Cryptococcus neoformans species complex</taxon>
    </lineage>
</organism>
<sequence>MLAMFNIPKVLVSATLPPVLLPRLLKACWISEVTEIRVPVTLNLAKYSVISSCTLVDKEGANGYNLPDIVRKIVKHFTTWKKPTSQAIVFCKLKPHTEDARKAVQKFGYSALAYTSDSTNRDEVKQCFGQGHLAPDSGGKAFLCCTSGLGAGVNLPNIALIISRRLRSTRRSGR</sequence>
<protein>
    <recommendedName>
        <fullName evidence="1">Helicase C-terminal domain-containing protein</fullName>
    </recommendedName>
</protein>
<evidence type="ECO:0000259" key="1">
    <source>
        <dbReference type="Pfam" id="PF00271"/>
    </source>
</evidence>
<comment type="caution">
    <text evidence="2">The sequence shown here is derived from an EMBL/GenBank/DDBJ whole genome shotgun (WGS) entry which is preliminary data.</text>
</comment>
<reference evidence="2 3" key="1">
    <citation type="submission" date="2017-06" db="EMBL/GenBank/DDBJ databases">
        <title>Global population genomics of the pathogenic fungus Cryptococcus neoformans var. grubii.</title>
        <authorList>
            <person name="Cuomo C."/>
            <person name="Litvintseva A."/>
            <person name="Chen Y."/>
            <person name="Young S."/>
            <person name="Zeng Q."/>
            <person name="Chapman S."/>
            <person name="Gujja S."/>
            <person name="Saif S."/>
            <person name="Birren B."/>
        </authorList>
    </citation>
    <scope>NUCLEOTIDE SEQUENCE [LARGE SCALE GENOMIC DNA]</scope>
    <source>
        <strain evidence="2 3">Tu259-1</strain>
    </source>
</reference>
<gene>
    <name evidence="2" type="ORF">C361_02942</name>
</gene>
<dbReference type="AlphaFoldDB" id="A0A854QDL1"/>
<dbReference type="SUPFAM" id="SSF52540">
    <property type="entry name" value="P-loop containing nucleoside triphosphate hydrolases"/>
    <property type="match status" value="1"/>
</dbReference>